<evidence type="ECO:0000313" key="1">
    <source>
        <dbReference type="EMBL" id="EXJ67173.1"/>
    </source>
</evidence>
<accession>W9WGX0</accession>
<reference evidence="1 2" key="1">
    <citation type="submission" date="2013-03" db="EMBL/GenBank/DDBJ databases">
        <title>The Genome Sequence of Cladophialophora psammophila CBS 110553.</title>
        <authorList>
            <consortium name="The Broad Institute Genomics Platform"/>
            <person name="Cuomo C."/>
            <person name="de Hoog S."/>
            <person name="Gorbushina A."/>
            <person name="Walker B."/>
            <person name="Young S.K."/>
            <person name="Zeng Q."/>
            <person name="Gargeya S."/>
            <person name="Fitzgerald M."/>
            <person name="Haas B."/>
            <person name="Abouelleil A."/>
            <person name="Allen A.W."/>
            <person name="Alvarado L."/>
            <person name="Arachchi H.M."/>
            <person name="Berlin A.M."/>
            <person name="Chapman S.B."/>
            <person name="Gainer-Dewar J."/>
            <person name="Goldberg J."/>
            <person name="Griggs A."/>
            <person name="Gujja S."/>
            <person name="Hansen M."/>
            <person name="Howarth C."/>
            <person name="Imamovic A."/>
            <person name="Ireland A."/>
            <person name="Larimer J."/>
            <person name="McCowan C."/>
            <person name="Murphy C."/>
            <person name="Pearson M."/>
            <person name="Poon T.W."/>
            <person name="Priest M."/>
            <person name="Roberts A."/>
            <person name="Saif S."/>
            <person name="Shea T."/>
            <person name="Sisk P."/>
            <person name="Sykes S."/>
            <person name="Wortman J."/>
            <person name="Nusbaum C."/>
            <person name="Birren B."/>
        </authorList>
    </citation>
    <scope>NUCLEOTIDE SEQUENCE [LARGE SCALE GENOMIC DNA]</scope>
    <source>
        <strain evidence="1 2">CBS 110553</strain>
    </source>
</reference>
<dbReference type="PANTHER" id="PTHR47197">
    <property type="entry name" value="PROTEIN NIRF"/>
    <property type="match status" value="1"/>
</dbReference>
<dbReference type="OrthoDB" id="3875785at2759"/>
<dbReference type="InterPro" id="IPR011045">
    <property type="entry name" value="N2O_reductase_N"/>
</dbReference>
<dbReference type="PANTHER" id="PTHR47197:SF3">
    <property type="entry name" value="DIHYDRO-HEME D1 DEHYDROGENASE"/>
    <property type="match status" value="1"/>
</dbReference>
<keyword evidence="2" id="KW-1185">Reference proteome</keyword>
<dbReference type="GeneID" id="19194515"/>
<dbReference type="Gene3D" id="2.130.10.10">
    <property type="entry name" value="YVTN repeat-like/Quinoprotein amine dehydrogenase"/>
    <property type="match status" value="2"/>
</dbReference>
<name>W9WGX0_9EURO</name>
<dbReference type="InterPro" id="IPR051200">
    <property type="entry name" value="Host-pathogen_enzymatic-act"/>
</dbReference>
<sequence length="339" mass="36913">MSGTLAVVSQSCSSISFFDLQSSERTAYLTDLIPEPHEILFDSKRNVMYCSHAYHHGHFWSHGDNGHQISVIDPNKKEVVDIIETRPALGPHGLVLDAKQDILWCSYEEHESSSSGGVIGIDPNTRKVIKQVESSTKTHWFVVTPDGKKAFTCNKTAPFISVLDLENQRMIGKIESPGGTEECSISLDGKYAYFPTPGTQFGKIPESPQVLVIDTAMDKIVARIALQSGALSTYVAGDGKILVGEYRYVNGLAAKGQLSVYDSKTNKLVGATDIGKMPLTLRASPDGKLGFTANIFEGSVSVVDMSTMEVTKTLVVDTERSKVSNICQGAHGMVYFPRD</sequence>
<proteinExistence type="predicted"/>
<dbReference type="SUPFAM" id="SSF50974">
    <property type="entry name" value="Nitrous oxide reductase, N-terminal domain"/>
    <property type="match status" value="1"/>
</dbReference>
<evidence type="ECO:0000313" key="2">
    <source>
        <dbReference type="Proteomes" id="UP000019471"/>
    </source>
</evidence>
<dbReference type="AlphaFoldDB" id="W9WGX0"/>
<organism evidence="1 2">
    <name type="scientific">Cladophialophora psammophila CBS 110553</name>
    <dbReference type="NCBI Taxonomy" id="1182543"/>
    <lineage>
        <taxon>Eukaryota</taxon>
        <taxon>Fungi</taxon>
        <taxon>Dikarya</taxon>
        <taxon>Ascomycota</taxon>
        <taxon>Pezizomycotina</taxon>
        <taxon>Eurotiomycetes</taxon>
        <taxon>Chaetothyriomycetidae</taxon>
        <taxon>Chaetothyriales</taxon>
        <taxon>Herpotrichiellaceae</taxon>
        <taxon>Cladophialophora</taxon>
    </lineage>
</organism>
<dbReference type="HOGENOM" id="CLU_813575_0_0_1"/>
<evidence type="ECO:0008006" key="3">
    <source>
        <dbReference type="Google" id="ProtNLM"/>
    </source>
</evidence>
<dbReference type="RefSeq" id="XP_007748588.1">
    <property type="nucleotide sequence ID" value="XM_007750398.1"/>
</dbReference>
<dbReference type="InterPro" id="IPR015943">
    <property type="entry name" value="WD40/YVTN_repeat-like_dom_sf"/>
</dbReference>
<gene>
    <name evidence="1" type="ORF">A1O5_09820</name>
</gene>
<dbReference type="Proteomes" id="UP000019471">
    <property type="component" value="Unassembled WGS sequence"/>
</dbReference>
<comment type="caution">
    <text evidence="1">The sequence shown here is derived from an EMBL/GenBank/DDBJ whole genome shotgun (WGS) entry which is preliminary data.</text>
</comment>
<dbReference type="EMBL" id="AMGX01000017">
    <property type="protein sequence ID" value="EXJ67173.1"/>
    <property type="molecule type" value="Genomic_DNA"/>
</dbReference>
<protein>
    <recommendedName>
        <fullName evidence="3">SMP-30/Gluconolactonase/LRE-like region domain-containing protein</fullName>
    </recommendedName>
</protein>